<dbReference type="Pfam" id="PF01938">
    <property type="entry name" value="TRAM"/>
    <property type="match status" value="1"/>
</dbReference>
<feature type="domain" description="TRAM" evidence="6">
    <location>
        <begin position="7"/>
        <end position="66"/>
    </location>
</feature>
<keyword evidence="3 4" id="KW-0949">S-adenosyl-L-methionine</keyword>
<dbReference type="EC" id="2.1.1.190" evidence="7"/>
<dbReference type="NCBIfam" id="TIGR00479">
    <property type="entry name" value="rumA"/>
    <property type="match status" value="1"/>
</dbReference>
<dbReference type="Pfam" id="PF05958">
    <property type="entry name" value="tRNA_U5-meth_tr"/>
    <property type="match status" value="1"/>
</dbReference>
<evidence type="ECO:0000313" key="7">
    <source>
        <dbReference type="EMBL" id="MFC4077634.1"/>
    </source>
</evidence>
<feature type="binding site" evidence="4">
    <location>
        <position position="340"/>
    </location>
    <ligand>
        <name>S-adenosyl-L-methionine</name>
        <dbReference type="ChEBI" id="CHEBI:59789"/>
    </ligand>
</feature>
<evidence type="ECO:0000259" key="6">
    <source>
        <dbReference type="PROSITE" id="PS50926"/>
    </source>
</evidence>
<dbReference type="InterPro" id="IPR002792">
    <property type="entry name" value="TRAM_dom"/>
</dbReference>
<feature type="binding site" evidence="4">
    <location>
        <position position="388"/>
    </location>
    <ligand>
        <name>S-adenosyl-L-methionine</name>
        <dbReference type="ChEBI" id="CHEBI:59789"/>
    </ligand>
</feature>
<dbReference type="PANTHER" id="PTHR11061:SF30">
    <property type="entry name" value="TRNA (URACIL(54)-C(5))-METHYLTRANSFERASE"/>
    <property type="match status" value="1"/>
</dbReference>
<keyword evidence="1 4" id="KW-0489">Methyltransferase</keyword>
<evidence type="ECO:0000256" key="2">
    <source>
        <dbReference type="ARBA" id="ARBA00022679"/>
    </source>
</evidence>
<feature type="binding site" evidence="4">
    <location>
        <position position="290"/>
    </location>
    <ligand>
        <name>S-adenosyl-L-methionine</name>
        <dbReference type="ChEBI" id="CHEBI:59789"/>
    </ligand>
</feature>
<protein>
    <submittedName>
        <fullName evidence="7">23S rRNA (Uracil(1939)-C(5))-methyltransferase RlmD</fullName>
        <ecNumber evidence="7">2.1.1.190</ecNumber>
    </submittedName>
</protein>
<keyword evidence="8" id="KW-1185">Reference proteome</keyword>
<feature type="active site" evidence="5">
    <location>
        <position position="415"/>
    </location>
</feature>
<evidence type="ECO:0000256" key="3">
    <source>
        <dbReference type="ARBA" id="ARBA00022691"/>
    </source>
</evidence>
<proteinExistence type="inferred from homology"/>
<keyword evidence="2 4" id="KW-0808">Transferase</keyword>
<dbReference type="GO" id="GO:0008168">
    <property type="term" value="F:methyltransferase activity"/>
    <property type="evidence" value="ECO:0007669"/>
    <property type="project" value="UniProtKB-KW"/>
</dbReference>
<dbReference type="PROSITE" id="PS01231">
    <property type="entry name" value="TRMA_2"/>
    <property type="match status" value="1"/>
</dbReference>
<sequence>MAKPKPPVQPGDSFELTVTGLSHTGDGVGKTEGGFAVFIPLALPGEKVRVKVTKVKKTYAHAGLEEVLKASPDRVEAHCPVFEACGGCQLQHLAYPAQLDRKRRQVEDAFKRLGGLDHVRVLPVLGMEEPWYYRNKAQVPFGRGREGTVAGFYAAGSHQIVEFDQCMIQQLPNDRTIQRVKKLAIELDIPPYDEKSHRGVLRHVLVRTGTNTGEVMVVLVTNGAYLPSHKRLVTRLREEIPGLTSIVQNIHTKRSNVVLGQENRVLWGKPVIVDTIGDIRFVISPHSFFQVNPVQTKILYDQVKKAAALTGKETVIDAYCGIGTIGLYLARDAAQVLGVESIPQAVEDARVNAEANGIEHASFEAGKAEEIMPRWAEKGIRPEVIVVDPPRKGCDPEFLIACTNMSPDRLVYVSCNPATLARDAAFLVERGYRTEEVQPVDMFPHTNHVECVTVFHPA</sequence>
<dbReference type="PROSITE" id="PS51687">
    <property type="entry name" value="SAM_MT_RNA_M5U"/>
    <property type="match status" value="1"/>
</dbReference>
<dbReference type="InterPro" id="IPR010280">
    <property type="entry name" value="U5_MeTrfase_fam"/>
</dbReference>
<dbReference type="InterPro" id="IPR030390">
    <property type="entry name" value="MeTrfase_TrmA_AS"/>
</dbReference>
<evidence type="ECO:0000256" key="1">
    <source>
        <dbReference type="ARBA" id="ARBA00022603"/>
    </source>
</evidence>
<dbReference type="InterPro" id="IPR012340">
    <property type="entry name" value="NA-bd_OB-fold"/>
</dbReference>
<accession>A0ABV8JJU8</accession>
<gene>
    <name evidence="7" type="primary">rlmD</name>
    <name evidence="7" type="ORF">ACFOUO_12580</name>
</gene>
<organism evidence="7 8">
    <name type="scientific">Salinithrix halophila</name>
    <dbReference type="NCBI Taxonomy" id="1485204"/>
    <lineage>
        <taxon>Bacteria</taxon>
        <taxon>Bacillati</taxon>
        <taxon>Bacillota</taxon>
        <taxon>Bacilli</taxon>
        <taxon>Bacillales</taxon>
        <taxon>Thermoactinomycetaceae</taxon>
        <taxon>Salinithrix</taxon>
    </lineage>
</organism>
<reference evidence="8" key="1">
    <citation type="journal article" date="2019" name="Int. J. Syst. Evol. Microbiol.">
        <title>The Global Catalogue of Microorganisms (GCM) 10K type strain sequencing project: providing services to taxonomists for standard genome sequencing and annotation.</title>
        <authorList>
            <consortium name="The Broad Institute Genomics Platform"/>
            <consortium name="The Broad Institute Genome Sequencing Center for Infectious Disease"/>
            <person name="Wu L."/>
            <person name="Ma J."/>
        </authorList>
    </citation>
    <scope>NUCLEOTIDE SEQUENCE [LARGE SCALE GENOMIC DNA]</scope>
    <source>
        <strain evidence="8">IBRC-M 10813</strain>
    </source>
</reference>
<dbReference type="CDD" id="cd02440">
    <property type="entry name" value="AdoMet_MTases"/>
    <property type="match status" value="1"/>
</dbReference>
<feature type="active site" description="Nucleophile" evidence="4">
    <location>
        <position position="415"/>
    </location>
</feature>
<evidence type="ECO:0000313" key="8">
    <source>
        <dbReference type="Proteomes" id="UP001595843"/>
    </source>
</evidence>
<dbReference type="GO" id="GO:0032259">
    <property type="term" value="P:methylation"/>
    <property type="evidence" value="ECO:0007669"/>
    <property type="project" value="UniProtKB-KW"/>
</dbReference>
<dbReference type="Gene3D" id="3.40.50.150">
    <property type="entry name" value="Vaccinia Virus protein VP39"/>
    <property type="match status" value="1"/>
</dbReference>
<dbReference type="SUPFAM" id="SSF50249">
    <property type="entry name" value="Nucleic acid-binding proteins"/>
    <property type="match status" value="1"/>
</dbReference>
<comment type="similarity">
    <text evidence="4">Belongs to the class I-like SAM-binding methyltransferase superfamily. RNA M5U methyltransferase family.</text>
</comment>
<dbReference type="Proteomes" id="UP001595843">
    <property type="component" value="Unassembled WGS sequence"/>
</dbReference>
<dbReference type="Gene3D" id="2.40.50.1070">
    <property type="match status" value="1"/>
</dbReference>
<evidence type="ECO:0000256" key="5">
    <source>
        <dbReference type="PROSITE-ProRule" id="PRU10015"/>
    </source>
</evidence>
<dbReference type="Gene3D" id="2.40.50.140">
    <property type="entry name" value="Nucleic acid-binding proteins"/>
    <property type="match status" value="1"/>
</dbReference>
<dbReference type="InterPro" id="IPR029063">
    <property type="entry name" value="SAM-dependent_MTases_sf"/>
</dbReference>
<feature type="binding site" evidence="4">
    <location>
        <position position="319"/>
    </location>
    <ligand>
        <name>S-adenosyl-L-methionine</name>
        <dbReference type="ChEBI" id="CHEBI:59789"/>
    </ligand>
</feature>
<name>A0ABV8JJU8_9BACL</name>
<dbReference type="PANTHER" id="PTHR11061">
    <property type="entry name" value="RNA M5U METHYLTRANSFERASE"/>
    <property type="match status" value="1"/>
</dbReference>
<evidence type="ECO:0000256" key="4">
    <source>
        <dbReference type="PROSITE-ProRule" id="PRU01024"/>
    </source>
</evidence>
<comment type="caution">
    <text evidence="7">The sequence shown here is derived from an EMBL/GenBank/DDBJ whole genome shotgun (WGS) entry which is preliminary data.</text>
</comment>
<dbReference type="PROSITE" id="PS50926">
    <property type="entry name" value="TRAM"/>
    <property type="match status" value="1"/>
</dbReference>
<dbReference type="EMBL" id="JBHSAP010000015">
    <property type="protein sequence ID" value="MFC4077634.1"/>
    <property type="molecule type" value="Genomic_DNA"/>
</dbReference>
<dbReference type="SUPFAM" id="SSF53335">
    <property type="entry name" value="S-adenosyl-L-methionine-dependent methyltransferases"/>
    <property type="match status" value="1"/>
</dbReference>
<dbReference type="InterPro" id="IPR030391">
    <property type="entry name" value="MeTrfase_TrmA_CS"/>
</dbReference>
<dbReference type="PROSITE" id="PS01230">
    <property type="entry name" value="TRMA_1"/>
    <property type="match status" value="1"/>
</dbReference>
<dbReference type="RefSeq" id="WP_380705442.1">
    <property type="nucleotide sequence ID" value="NZ_JBHSAP010000015.1"/>
</dbReference>